<keyword evidence="1" id="KW-0812">Transmembrane</keyword>
<reference evidence="2 3" key="1">
    <citation type="submission" date="2015-04" db="EMBL/GenBank/DDBJ databases">
        <title>Taxonomic description and genome sequence of Bacillus campisalis sp. nov., a novel member of the genus Bacillus isolated from solar saltern.</title>
        <authorList>
            <person name="Mathan Kumar R."/>
            <person name="Kaur G."/>
            <person name="Kumar A."/>
            <person name="Singh N.K."/>
            <person name="Kaur N."/>
            <person name="Kumar N."/>
            <person name="Mayilraj S."/>
        </authorList>
    </citation>
    <scope>NUCLEOTIDE SEQUENCE [LARGE SCALE GENOMIC DNA]</scope>
    <source>
        <strain evidence="2 3">SA2-6</strain>
    </source>
</reference>
<feature type="transmembrane region" description="Helical" evidence="1">
    <location>
        <begin position="184"/>
        <end position="202"/>
    </location>
</feature>
<dbReference type="GO" id="GO:0005886">
    <property type="term" value="C:plasma membrane"/>
    <property type="evidence" value="ECO:0007669"/>
    <property type="project" value="UniProtKB-SubCell"/>
</dbReference>
<organism evidence="2 3">
    <name type="scientific">Mesobacillus campisalis</name>
    <dbReference type="NCBI Taxonomy" id="1408103"/>
    <lineage>
        <taxon>Bacteria</taxon>
        <taxon>Bacillati</taxon>
        <taxon>Bacillota</taxon>
        <taxon>Bacilli</taxon>
        <taxon>Bacillales</taxon>
        <taxon>Bacillaceae</taxon>
        <taxon>Mesobacillus</taxon>
    </lineage>
</organism>
<evidence type="ECO:0000313" key="2">
    <source>
        <dbReference type="EMBL" id="KKK38623.1"/>
    </source>
</evidence>
<dbReference type="Pfam" id="PF12679">
    <property type="entry name" value="ABC2_membrane_2"/>
    <property type="match status" value="1"/>
</dbReference>
<accession>A0A0M2SWS7</accession>
<proteinExistence type="predicted"/>
<dbReference type="Proteomes" id="UP000034166">
    <property type="component" value="Unassembled WGS sequence"/>
</dbReference>
<evidence type="ECO:0000313" key="3">
    <source>
        <dbReference type="Proteomes" id="UP000034166"/>
    </source>
</evidence>
<sequence>MKNFFILFKKEMKESVRNGKWIWLPIVLMIIGVSQPLTSYYMPQILEAAGNLPEGAVIDIPTPTGEEVLIGTLSQYGTIGSLLFVLSMMGVISQERQNGSLTLVMVRPVSAMQYIGSKFLAQLSILFSALAASYLLTWYYTNLLFNYVPWQLMLTSFLVYSLWIVFIAAVTIFAGTLLRSSGGIAGASILFLSLISLLTTLLPKYMKWSPASLRTQASTLLMEGPWDSASWLVVYSTIGLSLLLFSLAVFGFKRFESFGS</sequence>
<feature type="transmembrane region" description="Helical" evidence="1">
    <location>
        <begin position="119"/>
        <end position="140"/>
    </location>
</feature>
<dbReference type="AlphaFoldDB" id="A0A0M2SWS7"/>
<dbReference type="OrthoDB" id="4187110at2"/>
<gene>
    <name evidence="2" type="ORF">WQ57_08520</name>
</gene>
<dbReference type="PANTHER" id="PTHR37305:SF2">
    <property type="entry name" value="BACITRACIN TRANSPORT PERMEASE PROTEIN BCRB"/>
    <property type="match status" value="1"/>
</dbReference>
<dbReference type="PATRIC" id="fig|1408103.3.peg.1920"/>
<dbReference type="RefSeq" id="WP_046523315.1">
    <property type="nucleotide sequence ID" value="NZ_LAYY01000007.1"/>
</dbReference>
<keyword evidence="3" id="KW-1185">Reference proteome</keyword>
<dbReference type="GO" id="GO:0140359">
    <property type="term" value="F:ABC-type transporter activity"/>
    <property type="evidence" value="ECO:0007669"/>
    <property type="project" value="InterPro"/>
</dbReference>
<dbReference type="EMBL" id="LAYY01000007">
    <property type="protein sequence ID" value="KKK38623.1"/>
    <property type="molecule type" value="Genomic_DNA"/>
</dbReference>
<keyword evidence="1" id="KW-1133">Transmembrane helix</keyword>
<protein>
    <submittedName>
        <fullName evidence="2">Membrane protein</fullName>
    </submittedName>
</protein>
<feature type="transmembrane region" description="Helical" evidence="1">
    <location>
        <begin position="152"/>
        <end position="177"/>
    </location>
</feature>
<dbReference type="PANTHER" id="PTHR37305">
    <property type="entry name" value="INTEGRAL MEMBRANE PROTEIN-RELATED"/>
    <property type="match status" value="1"/>
</dbReference>
<feature type="transmembrane region" description="Helical" evidence="1">
    <location>
        <begin position="229"/>
        <end position="252"/>
    </location>
</feature>
<keyword evidence="1" id="KW-0472">Membrane</keyword>
<name>A0A0M2SWS7_9BACI</name>
<feature type="transmembrane region" description="Helical" evidence="1">
    <location>
        <begin position="73"/>
        <end position="92"/>
    </location>
</feature>
<comment type="caution">
    <text evidence="2">The sequence shown here is derived from an EMBL/GenBank/DDBJ whole genome shotgun (WGS) entry which is preliminary data.</text>
</comment>
<feature type="transmembrane region" description="Helical" evidence="1">
    <location>
        <begin position="21"/>
        <end position="42"/>
    </location>
</feature>
<evidence type="ECO:0000256" key="1">
    <source>
        <dbReference type="SAM" id="Phobius"/>
    </source>
</evidence>